<dbReference type="AlphaFoldDB" id="I8RC19"/>
<proteinExistence type="predicted"/>
<dbReference type="EMBL" id="AKVJ01000055">
    <property type="protein sequence ID" value="EIW16633.1"/>
    <property type="molecule type" value="Genomic_DNA"/>
</dbReference>
<accession>I8RC19</accession>
<keyword evidence="3" id="KW-1185">Reference proteome</keyword>
<evidence type="ECO:0000313" key="2">
    <source>
        <dbReference type="EMBL" id="EIW16633.1"/>
    </source>
</evidence>
<gene>
    <name evidence="2" type="ORF">FB4_0653</name>
</gene>
<comment type="caution">
    <text evidence="2">The sequence shown here is derived from an EMBL/GenBank/DDBJ whole genome shotgun (WGS) entry which is preliminary data.</text>
</comment>
<dbReference type="Proteomes" id="UP000004324">
    <property type="component" value="Unassembled WGS sequence"/>
</dbReference>
<sequence length="74" mass="8228">MAHTLSIYCNSRRDPDRRPSFAETAVTGKLIVSVKVLAVILTVLAASVLLQSFRHNFRAVFTTQVLGTMIFSLF</sequence>
<name>I8RC19_9FIRM</name>
<feature type="transmembrane region" description="Helical" evidence="1">
    <location>
        <begin position="30"/>
        <end position="50"/>
    </location>
</feature>
<protein>
    <submittedName>
        <fullName evidence="2">Uncharacterized protein</fullName>
    </submittedName>
</protein>
<organism evidence="2 3">
    <name type="scientific">Pelosinus fermentans B4</name>
    <dbReference type="NCBI Taxonomy" id="1149862"/>
    <lineage>
        <taxon>Bacteria</taxon>
        <taxon>Bacillati</taxon>
        <taxon>Bacillota</taxon>
        <taxon>Negativicutes</taxon>
        <taxon>Selenomonadales</taxon>
        <taxon>Sporomusaceae</taxon>
        <taxon>Pelosinus</taxon>
    </lineage>
</organism>
<reference evidence="2 3" key="1">
    <citation type="journal article" date="2012" name="J. Bacteriol.">
        <title>Draft Genome Sequences for Two Metal-Reducing Pelosinus fermentans Strains Isolated from a Cr(VI)-Contaminated Site and for Type Strain R7.</title>
        <authorList>
            <person name="Brown S.D."/>
            <person name="Podar M."/>
            <person name="Klingeman D.M."/>
            <person name="Johnson C.M."/>
            <person name="Yang Z.K."/>
            <person name="Utturkar S.M."/>
            <person name="Land M.L."/>
            <person name="Mosher J.J."/>
            <person name="Hurt R.A.Jr."/>
            <person name="Phelps T.J."/>
            <person name="Palumbo A.V."/>
            <person name="Arkin A.P."/>
            <person name="Hazen T.C."/>
            <person name="Elias D.A."/>
        </authorList>
    </citation>
    <scope>NUCLEOTIDE SEQUENCE [LARGE SCALE GENOMIC DNA]</scope>
    <source>
        <strain evidence="2 3">B4</strain>
    </source>
</reference>
<evidence type="ECO:0000256" key="1">
    <source>
        <dbReference type="SAM" id="Phobius"/>
    </source>
</evidence>
<keyword evidence="1" id="KW-0472">Membrane</keyword>
<keyword evidence="1" id="KW-1133">Transmembrane helix</keyword>
<keyword evidence="1" id="KW-0812">Transmembrane</keyword>
<dbReference type="PATRIC" id="fig|1149862.3.peg.3638"/>
<evidence type="ECO:0000313" key="3">
    <source>
        <dbReference type="Proteomes" id="UP000004324"/>
    </source>
</evidence>